<organism evidence="4 5">
    <name type="scientific">Pleionea litopenaei</name>
    <dbReference type="NCBI Taxonomy" id="3070815"/>
    <lineage>
        <taxon>Bacteria</taxon>
        <taxon>Pseudomonadati</taxon>
        <taxon>Pseudomonadota</taxon>
        <taxon>Gammaproteobacteria</taxon>
        <taxon>Oceanospirillales</taxon>
        <taxon>Pleioneaceae</taxon>
        <taxon>Pleionea</taxon>
    </lineage>
</organism>
<dbReference type="PANTHER" id="PTHR35936">
    <property type="entry name" value="MEMBRANE-BOUND LYTIC MUREIN TRANSGLYCOSYLASE F"/>
    <property type="match status" value="1"/>
</dbReference>
<dbReference type="InterPro" id="IPR001638">
    <property type="entry name" value="Solute-binding_3/MltF_N"/>
</dbReference>
<keyword evidence="2" id="KW-0732">Signal</keyword>
<dbReference type="PROSITE" id="PS51257">
    <property type="entry name" value="PROKAR_LIPOPROTEIN"/>
    <property type="match status" value="1"/>
</dbReference>
<accession>A0AA51RQY5</accession>
<evidence type="ECO:0000256" key="1">
    <source>
        <dbReference type="ARBA" id="ARBA00010333"/>
    </source>
</evidence>
<dbReference type="SMART" id="SM00062">
    <property type="entry name" value="PBPb"/>
    <property type="match status" value="1"/>
</dbReference>
<sequence>MLRTAITYLSIATFGLVGCNNDSKNAEKSQKSQTPVVETTCSVTMGWDPWEPYMYLAPGNKVSGLDIELIQALAAESNCELNFVQDQWMRLLEKLEQGEVDLVAGASVTEKRKSYALFSEPYRAENFVLYVRSGEKDSFPKTFKDIVESGKKIGVTTDYIYGDQVSDFQDDPNYTKQFVYSSVGEANYYNLMQHNVDVIIEDPFVGAYNIKRKGIEDQIDKLDIQIHSGDVHLMFSMKSVDHTILTRFNEALKTLKANGKYKQILQKYML</sequence>
<reference evidence="4 5" key="1">
    <citation type="submission" date="2023-08" db="EMBL/GenBank/DDBJ databases">
        <title>Pleionea litopenaei sp. nov., isolated from stomach of juvenile Litopenaeus vannamei.</title>
        <authorList>
            <person name="Rho A.M."/>
            <person name="Hwang C.Y."/>
        </authorList>
    </citation>
    <scope>NUCLEOTIDE SEQUENCE [LARGE SCALE GENOMIC DNA]</scope>
    <source>
        <strain evidence="4 5">HL-JVS1</strain>
    </source>
</reference>
<name>A0AA51RQY5_9GAMM</name>
<comment type="similarity">
    <text evidence="1">Belongs to the bacterial solute-binding protein 3 family.</text>
</comment>
<feature type="domain" description="Solute-binding protein family 3/N-terminal" evidence="3">
    <location>
        <begin position="42"/>
        <end position="270"/>
    </location>
</feature>
<proteinExistence type="inferred from homology"/>
<dbReference type="Pfam" id="PF00497">
    <property type="entry name" value="SBP_bac_3"/>
    <property type="match status" value="1"/>
</dbReference>
<dbReference type="RefSeq" id="WP_309201138.1">
    <property type="nucleotide sequence ID" value="NZ_CP133548.1"/>
</dbReference>
<evidence type="ECO:0000256" key="2">
    <source>
        <dbReference type="ARBA" id="ARBA00022729"/>
    </source>
</evidence>
<dbReference type="KEGG" id="plei:Q9312_12235"/>
<dbReference type="AlphaFoldDB" id="A0AA51RQY5"/>
<keyword evidence="5" id="KW-1185">Reference proteome</keyword>
<dbReference type="PANTHER" id="PTHR35936:SF38">
    <property type="entry name" value="GLUTAMINE-BINDING PERIPLASMIC PROTEIN"/>
    <property type="match status" value="1"/>
</dbReference>
<dbReference type="Proteomes" id="UP001239782">
    <property type="component" value="Chromosome"/>
</dbReference>
<evidence type="ECO:0000313" key="4">
    <source>
        <dbReference type="EMBL" id="WMS85986.1"/>
    </source>
</evidence>
<dbReference type="EMBL" id="CP133548">
    <property type="protein sequence ID" value="WMS85986.1"/>
    <property type="molecule type" value="Genomic_DNA"/>
</dbReference>
<dbReference type="Gene3D" id="3.40.190.10">
    <property type="entry name" value="Periplasmic binding protein-like II"/>
    <property type="match status" value="2"/>
</dbReference>
<dbReference type="SUPFAM" id="SSF53850">
    <property type="entry name" value="Periplasmic binding protein-like II"/>
    <property type="match status" value="1"/>
</dbReference>
<gene>
    <name evidence="4" type="ORF">Q9312_12235</name>
</gene>
<protein>
    <submittedName>
        <fullName evidence="4">Transporter substrate-binding domain-containing protein</fullName>
    </submittedName>
</protein>
<evidence type="ECO:0000259" key="3">
    <source>
        <dbReference type="SMART" id="SM00062"/>
    </source>
</evidence>
<evidence type="ECO:0000313" key="5">
    <source>
        <dbReference type="Proteomes" id="UP001239782"/>
    </source>
</evidence>